<name>A0A9E4ZY22_9EURY</name>
<dbReference type="RefSeq" id="WP_048082113.1">
    <property type="nucleotide sequence ID" value="NZ_JAPVER010000020.1"/>
</dbReference>
<gene>
    <name evidence="2" type="ORF">O3H35_03370</name>
    <name evidence="1" type="ORF">O3H54_09475</name>
</gene>
<evidence type="ECO:0000313" key="1">
    <source>
        <dbReference type="EMBL" id="MCZ3366108.1"/>
    </source>
</evidence>
<evidence type="ECO:0000313" key="3">
    <source>
        <dbReference type="Proteomes" id="UP001068021"/>
    </source>
</evidence>
<dbReference type="EMBL" id="JAPVER010000020">
    <property type="protein sequence ID" value="MCZ3366108.1"/>
    <property type="molecule type" value="Genomic_DNA"/>
</dbReference>
<dbReference type="EMBL" id="JAPVES010000025">
    <property type="protein sequence ID" value="MCZ3371664.1"/>
    <property type="molecule type" value="Genomic_DNA"/>
</dbReference>
<organism evidence="1 3">
    <name type="scientific">Methanobacterium veterum</name>
    <dbReference type="NCBI Taxonomy" id="408577"/>
    <lineage>
        <taxon>Archaea</taxon>
        <taxon>Methanobacteriati</taxon>
        <taxon>Methanobacteriota</taxon>
        <taxon>Methanomada group</taxon>
        <taxon>Methanobacteria</taxon>
        <taxon>Methanobacteriales</taxon>
        <taxon>Methanobacteriaceae</taxon>
        <taxon>Methanobacterium</taxon>
    </lineage>
</organism>
<accession>A0A9E4ZY22</accession>
<dbReference type="Proteomes" id="UP001068021">
    <property type="component" value="Unassembled WGS sequence"/>
</dbReference>
<dbReference type="AlphaFoldDB" id="A0A9E4ZY22"/>
<sequence length="61" mass="6657">MKAELLSEKCPKCGCKDKHILKDSGTVGVVGGPQHKSSTGYKSKEGKYRCSSCGYIFKEEN</sequence>
<dbReference type="Proteomes" id="UP001074446">
    <property type="component" value="Unassembled WGS sequence"/>
</dbReference>
<keyword evidence="3" id="KW-1185">Reference proteome</keyword>
<evidence type="ECO:0000313" key="2">
    <source>
        <dbReference type="EMBL" id="MCZ3371664.1"/>
    </source>
</evidence>
<comment type="caution">
    <text evidence="1">The sequence shown here is derived from an EMBL/GenBank/DDBJ whole genome shotgun (WGS) entry which is preliminary data.</text>
</comment>
<reference evidence="1" key="1">
    <citation type="submission" date="2022-12" db="EMBL/GenBank/DDBJ databases">
        <title>Reclassification of two methanogenic archaea species isolated from the Kolyma lowland permafrost.</title>
        <authorList>
            <person name="Trubitsyn V.E."/>
            <person name="Rivkina E.M."/>
            <person name="Shcherbakova V.A."/>
        </authorList>
    </citation>
    <scope>NUCLEOTIDE SEQUENCE</scope>
    <source>
        <strain evidence="1">M2</strain>
        <strain evidence="2">MK4</strain>
    </source>
</reference>
<proteinExistence type="predicted"/>
<protein>
    <submittedName>
        <fullName evidence="1">Uncharacterized protein</fullName>
    </submittedName>
</protein>